<proteinExistence type="predicted"/>
<gene>
    <name evidence="1" type="ORF">DWX78_05510</name>
</gene>
<accession>A0A412KR24</accession>
<evidence type="ECO:0000313" key="1">
    <source>
        <dbReference type="EMBL" id="RGS71378.1"/>
    </source>
</evidence>
<organism evidence="1 2">
    <name type="scientific">Dorea formicigenerans</name>
    <dbReference type="NCBI Taxonomy" id="39486"/>
    <lineage>
        <taxon>Bacteria</taxon>
        <taxon>Bacillati</taxon>
        <taxon>Bacillota</taxon>
        <taxon>Clostridia</taxon>
        <taxon>Lachnospirales</taxon>
        <taxon>Lachnospiraceae</taxon>
        <taxon>Dorea</taxon>
    </lineage>
</organism>
<evidence type="ECO:0000313" key="2">
    <source>
        <dbReference type="Proteomes" id="UP000285981"/>
    </source>
</evidence>
<dbReference type="Proteomes" id="UP000285981">
    <property type="component" value="Unassembled WGS sequence"/>
</dbReference>
<comment type="caution">
    <text evidence="1">The sequence shown here is derived from an EMBL/GenBank/DDBJ whole genome shotgun (WGS) entry which is preliminary data.</text>
</comment>
<dbReference type="AlphaFoldDB" id="A0A412KR24"/>
<name>A0A412KR24_9FIRM</name>
<dbReference type="EMBL" id="QRVU01000019">
    <property type="protein sequence ID" value="RGS71378.1"/>
    <property type="molecule type" value="Genomic_DNA"/>
</dbReference>
<reference evidence="1 2" key="1">
    <citation type="submission" date="2018-08" db="EMBL/GenBank/DDBJ databases">
        <title>A genome reference for cultivated species of the human gut microbiota.</title>
        <authorList>
            <person name="Zou Y."/>
            <person name="Xue W."/>
            <person name="Luo G."/>
        </authorList>
    </citation>
    <scope>NUCLEOTIDE SEQUENCE [LARGE SCALE GENOMIC DNA]</scope>
    <source>
        <strain evidence="1 2">AF21-25</strain>
    </source>
</reference>
<protein>
    <submittedName>
        <fullName evidence="1">Uncharacterized protein</fullName>
    </submittedName>
</protein>
<sequence>MSLLTKECNLLFYYAATAVHEIDRRSMNGHGAALLTYWATALHEEVAPADSEWLGAASLTYTATAVHEIDRRSMNGHGNLYGDSPT</sequence>